<dbReference type="PANTHER" id="PTHR12631">
    <property type="entry name" value="ALPHA-L-IDURONIDASE"/>
    <property type="match status" value="1"/>
</dbReference>
<protein>
    <recommendedName>
        <fullName evidence="4">Glycoside hydrolase family 5 domain-containing protein</fullName>
    </recommendedName>
</protein>
<evidence type="ECO:0000313" key="5">
    <source>
        <dbReference type="EMBL" id="AHC27016.1"/>
    </source>
</evidence>
<dbReference type="GO" id="GO:0004553">
    <property type="term" value="F:hydrolase activity, hydrolyzing O-glycosyl compounds"/>
    <property type="evidence" value="ECO:0007669"/>
    <property type="project" value="InterPro"/>
</dbReference>
<dbReference type="InterPro" id="IPR001547">
    <property type="entry name" value="Glyco_hydro_5"/>
</dbReference>
<evidence type="ECO:0000259" key="4">
    <source>
        <dbReference type="Pfam" id="PF00150"/>
    </source>
</evidence>
<dbReference type="AlphaFoldDB" id="V5XH43"/>
<comment type="similarity">
    <text evidence="3">Belongs to the glycosyl hydrolase 5 (cellulase A) family.</text>
</comment>
<organism evidence="5 6">
    <name type="scientific">Mycolicibacterium neoaurum VKM Ac-1815D</name>
    <dbReference type="NCBI Taxonomy" id="700508"/>
    <lineage>
        <taxon>Bacteria</taxon>
        <taxon>Bacillati</taxon>
        <taxon>Actinomycetota</taxon>
        <taxon>Actinomycetes</taxon>
        <taxon>Mycobacteriales</taxon>
        <taxon>Mycobacteriaceae</taxon>
        <taxon>Mycolicibacterium</taxon>
    </lineage>
</organism>
<gene>
    <name evidence="5" type="ORF">D174_21725</name>
</gene>
<feature type="domain" description="Glycoside hydrolase family 5" evidence="4">
    <location>
        <begin position="60"/>
        <end position="291"/>
    </location>
</feature>
<dbReference type="eggNOG" id="COG3693">
    <property type="taxonomic scope" value="Bacteria"/>
</dbReference>
<proteinExistence type="inferred from homology"/>
<reference evidence="5 6" key="1">
    <citation type="journal article" date="2014" name="Genome Announc.">
        <title>Complete Genome Sequence of Sterol-Transforming Mycobacterium neoaurum Strain VKM Ac-1815D.</title>
        <authorList>
            <person name="Shtratnikova V.Y."/>
            <person name="Bragin E.Y."/>
            <person name="Dovbnya D.V."/>
            <person name="Pekov Y.A."/>
            <person name="Schelkunov M.I."/>
            <person name="Strizhov N."/>
            <person name="Ivashina T.V."/>
            <person name="Ashapkin V.V."/>
            <person name="Donova M.V."/>
        </authorList>
    </citation>
    <scope>NUCLEOTIDE SEQUENCE [LARGE SCALE GENOMIC DNA]</scope>
    <source>
        <strain evidence="5 6">VKM Ac-1815D</strain>
    </source>
</reference>
<dbReference type="SUPFAM" id="SSF51445">
    <property type="entry name" value="(Trans)glycosidases"/>
    <property type="match status" value="1"/>
</dbReference>
<dbReference type="GeneID" id="43452069"/>
<name>V5XH43_MYCNE</name>
<dbReference type="InterPro" id="IPR017853">
    <property type="entry name" value="GH"/>
</dbReference>
<keyword evidence="6" id="KW-1185">Reference proteome</keyword>
<dbReference type="RefSeq" id="WP_019511412.1">
    <property type="nucleotide sequence ID" value="NC_023036.2"/>
</dbReference>
<evidence type="ECO:0000256" key="1">
    <source>
        <dbReference type="ARBA" id="ARBA00022801"/>
    </source>
</evidence>
<dbReference type="GO" id="GO:0000272">
    <property type="term" value="P:polysaccharide catabolic process"/>
    <property type="evidence" value="ECO:0007669"/>
    <property type="project" value="InterPro"/>
</dbReference>
<accession>V5XH43</accession>
<dbReference type="Proteomes" id="UP000018763">
    <property type="component" value="Chromosome"/>
</dbReference>
<dbReference type="Pfam" id="PF00150">
    <property type="entry name" value="Cellulase"/>
    <property type="match status" value="1"/>
</dbReference>
<dbReference type="KEGG" id="mne:D174_21725"/>
<dbReference type="PANTHER" id="PTHR12631:SF10">
    <property type="entry name" value="BETA-XYLOSIDASE-LIKE PROTEIN-RELATED"/>
    <property type="match status" value="1"/>
</dbReference>
<dbReference type="InterPro" id="IPR051923">
    <property type="entry name" value="Glycosyl_Hydrolase_39"/>
</dbReference>
<dbReference type="HOGENOM" id="CLU_041401_2_1_11"/>
<sequence>MWRTAAGAIVSALCVTALVSVPTSQRPRQVIAEDVHPLSFSATTVGFADSQIYFYDEPLVTQTVQRWVADGIRLVRIGIPWAGVEAIKGRMDWSRADRVVQAASAAGIAIIACITSTPWWAMSVGSLPPHGRPSSPEAYGSFTGRVAERYRGKIAAYEVWNEPNGFTGYTPFPDPAGYTALLKAAYPRIKAADPAAVIVGGVLGSGKSWGPLTIDPVTFLDRMYANGAKPFFDALSYHPYSYTMKFSEGMLQPDSPVEQLVRMRRVMLANGDGARKIWVTEYGLPSNRVSDSHQADFIADAMSAWQELPYAGPLLLYTTRDLNSGSGNDDERFGIYRSDWTPKPAQRVLRSRPGPRAVYGRFAAHADPTLGEVLSPVYSDAQRIWIQQWTLGTLWETAPGKFISSPTAVSDLARSRNAGMPLTTFKDGYQDFGGWQPMRVWYSPATGAQWASGEFARNWVPALGLATVSERWTYGGTRVDFQNGYMMWVPWVGVKITMTRGR</sequence>
<evidence type="ECO:0000256" key="3">
    <source>
        <dbReference type="RuleBase" id="RU361153"/>
    </source>
</evidence>
<evidence type="ECO:0000256" key="2">
    <source>
        <dbReference type="ARBA" id="ARBA00023295"/>
    </source>
</evidence>
<keyword evidence="2 3" id="KW-0326">Glycosidase</keyword>
<dbReference type="Gene3D" id="3.20.20.80">
    <property type="entry name" value="Glycosidases"/>
    <property type="match status" value="1"/>
</dbReference>
<dbReference type="EMBL" id="CP006936">
    <property type="protein sequence ID" value="AHC27016.1"/>
    <property type="molecule type" value="Genomic_DNA"/>
</dbReference>
<evidence type="ECO:0000313" key="6">
    <source>
        <dbReference type="Proteomes" id="UP000018763"/>
    </source>
</evidence>
<keyword evidence="1 3" id="KW-0378">Hydrolase</keyword>